<dbReference type="AlphaFoldDB" id="A0A3P1CAY9"/>
<dbReference type="Proteomes" id="UP000274271">
    <property type="component" value="Unassembled WGS sequence"/>
</dbReference>
<keyword evidence="2" id="KW-1185">Reference proteome</keyword>
<dbReference type="RefSeq" id="WP_124910493.1">
    <property type="nucleotide sequence ID" value="NZ_RQJP01000007.1"/>
</dbReference>
<dbReference type="EMBL" id="RQJP01000007">
    <property type="protein sequence ID" value="RRB10483.1"/>
    <property type="molecule type" value="Genomic_DNA"/>
</dbReference>
<evidence type="ECO:0008006" key="3">
    <source>
        <dbReference type="Google" id="ProtNLM"/>
    </source>
</evidence>
<comment type="caution">
    <text evidence="1">The sequence shown here is derived from an EMBL/GenBank/DDBJ whole genome shotgun (WGS) entry which is preliminary data.</text>
</comment>
<proteinExistence type="predicted"/>
<reference evidence="1 2" key="1">
    <citation type="submission" date="2018-11" db="EMBL/GenBank/DDBJ databases">
        <authorList>
            <person name="Zhou Z."/>
            <person name="Wang G."/>
        </authorList>
    </citation>
    <scope>NUCLEOTIDE SEQUENCE [LARGE SCALE GENOMIC DNA]</scope>
    <source>
        <strain evidence="1 2">KCTC42998</strain>
    </source>
</reference>
<sequence length="267" mass="31132">MKYVFVLGPLIFLICCRKNNIDKQPEQQDCLISSYTTDTTAAGYNYKLQYEGNKIVEIRVTNFDSFSNTQVENINTINYNSSGKPITIGWPSSNSYKTKFFYSNDGILSSRITYSSVPFPSEKIDFQWKGDRIAKVTKSGYEIKGSPNVIENYTERLNYVLDLEYNEKGNVVYVKRTSFPDMLVTEMEYEYDSHPNPFKDLSQLRTSFIPYDAMYLLSINNMTRVKYFFVKEQFSSLFDSPYQYNAEGYPQNGSFNNRMLDIQYQCK</sequence>
<evidence type="ECO:0000313" key="2">
    <source>
        <dbReference type="Proteomes" id="UP000274271"/>
    </source>
</evidence>
<organism evidence="1 2">
    <name type="scientific">Larkinella knui</name>
    <dbReference type="NCBI Taxonomy" id="2025310"/>
    <lineage>
        <taxon>Bacteria</taxon>
        <taxon>Pseudomonadati</taxon>
        <taxon>Bacteroidota</taxon>
        <taxon>Cytophagia</taxon>
        <taxon>Cytophagales</taxon>
        <taxon>Spirosomataceae</taxon>
        <taxon>Larkinella</taxon>
    </lineage>
</organism>
<dbReference type="OrthoDB" id="660065at2"/>
<evidence type="ECO:0000313" key="1">
    <source>
        <dbReference type="EMBL" id="RRB10483.1"/>
    </source>
</evidence>
<protein>
    <recommendedName>
        <fullName evidence="3">DUF4595 domain-containing protein</fullName>
    </recommendedName>
</protein>
<gene>
    <name evidence="1" type="ORF">EHT87_30145</name>
</gene>
<accession>A0A3P1CAY9</accession>
<name>A0A3P1CAY9_9BACT</name>